<protein>
    <submittedName>
        <fullName evidence="2">Cobaltochelatase subunit CobN</fullName>
    </submittedName>
</protein>
<proteinExistence type="predicted"/>
<dbReference type="Pfam" id="PF02514">
    <property type="entry name" value="CobN-Mg_chel"/>
    <property type="match status" value="1"/>
</dbReference>
<reference evidence="2" key="1">
    <citation type="submission" date="2022-09" db="EMBL/GenBank/DDBJ databases">
        <title>Characterization of three MwoI isoschizomers from sequenced genome and metagenomes.</title>
        <authorList>
            <person name="Fomenkov A."/>
            <person name="Xu S.Y."/>
            <person name="Roberts R.J."/>
        </authorList>
    </citation>
    <scope>NUCLEOTIDE SEQUENCE</scope>
    <source>
        <strain evidence="2">DSM 2970</strain>
    </source>
</reference>
<evidence type="ECO:0000259" key="1">
    <source>
        <dbReference type="Pfam" id="PF02514"/>
    </source>
</evidence>
<dbReference type="AlphaFoldDB" id="A0A9E7RWG7"/>
<dbReference type="PANTHER" id="PTHR44119">
    <property type="entry name" value="MAGNESIUM-CHELATASE SUBUNIT CHLH, CHLOROPLASTIC"/>
    <property type="match status" value="1"/>
</dbReference>
<dbReference type="GeneID" id="75106456"/>
<dbReference type="RefSeq" id="WP_261599842.1">
    <property type="nucleotide sequence ID" value="NZ_CP104550.1"/>
</dbReference>
<gene>
    <name evidence="2" type="ORF">N5910_04350</name>
</gene>
<dbReference type="EMBL" id="CP104550">
    <property type="protein sequence ID" value="UXH32518.1"/>
    <property type="molecule type" value="Genomic_DNA"/>
</dbReference>
<evidence type="ECO:0000313" key="2">
    <source>
        <dbReference type="EMBL" id="UXH32518.1"/>
    </source>
</evidence>
<name>A0A9E7RWG7_METWO</name>
<dbReference type="InterPro" id="IPR003672">
    <property type="entry name" value="CobN/Mg_chltase"/>
</dbReference>
<feature type="domain" description="CobN/magnesium chelatase" evidence="1">
    <location>
        <begin position="89"/>
        <end position="1104"/>
    </location>
</feature>
<dbReference type="CDD" id="cd10150">
    <property type="entry name" value="CobN_like"/>
    <property type="match status" value="1"/>
</dbReference>
<sequence>MDIRGDERIGRELPGILRGMDRTVISLVWGSNHILSITSMGKLDLREILERAPQGIDRQVRRRDAESIIRIHGSDDIREDLENWFRIMDYYAGGDPENLRNMLLFILNRYTDLEIPYDEPMEVPSYGLYLPFRGFYTDLESYRRASGFDPDLPTVGMLFYSGMHFDDTRPLVEELYARLHGRVNCTAVFSDVENNLRAIKEYMDDVDIFINMQYFQLNGGPLGGDPAETRKILSGINAPYLICLRGYETDLDEWEAELPGLNPMEIILGITLPELDGGFEPLFTAGMRTMKDEDLGEVRLVEVLPERMDRFAARILNWLKLREKENNEKRIGIIIYDYPPGEANLGNAGYLDVLKSLEIFLKELKDRGYRVRIPERPLKEILMDEGIMNSPVYIESGGMRLPLDEYMRWFRTLPEGIQEDVREHWGEPPGEIMVNDEGIIIPILELGSVYIALQPSRGVQEAEAYHRRDIPPHHQYLAFYAYLQRNIDAVVHFGMHGTLEFLPGKETGLGPECYPDILIGELPNIYYYWAGNTSESTIARRRSYALPVSHASPPMRPSGLYGDYLRLEELIEEWCDGSDEAEKLILERASELNLPADVAGIEREIYRMRRRLIPGGLHVMNREWTEDELVSYLMGVLRFDREHPSIHSIIAERMGLDYAEVKDTSRARLIEDEAESIIRKIIRGEETELPEDYREWVMSICSRCNFTGEAEAIMRALSGEYVRPSRGGDPVKDPETYPTGYSMYAFDPMKIPTAAAESRGRRAARLLLEDYFSEHGRYPETVALVLWGFETLKTGGDTVSMILELLGVRLDSRYGPWARNLDVIPLEELGHPRVDVLINICGIFRDTLGNQIEIINRAITEVSKLDEDPEDNYVLKHIMEDGSNTPPARIFGPAPSEYASSLPDMIGTGSWESEEELALEYIDDMCHAYLPSGVSEAGEDFRRNLRRVDVVAQERDNVEYEVTDLDHYYEFMGGLTASVRNLGGSCSVRVLDSTEDEIYLEGLEEVIGRAARTRLLNPAWLEGMLAHDHHGAKNVKDRVEHLLGFSATTGSVENWVYDDVADTLLLDPEMMRRLSENNPFATMRMGEILLETYERGYWDASEERIQRIREMILKLEYELE</sequence>
<organism evidence="2">
    <name type="scientific">Methanothermobacter wolfeii</name>
    <name type="common">Methanobacterium wolfei</name>
    <dbReference type="NCBI Taxonomy" id="145261"/>
    <lineage>
        <taxon>Archaea</taxon>
        <taxon>Methanobacteriati</taxon>
        <taxon>Methanobacteriota</taxon>
        <taxon>Methanomada group</taxon>
        <taxon>Methanobacteria</taxon>
        <taxon>Methanobacteriales</taxon>
        <taxon>Methanobacteriaceae</taxon>
        <taxon>Methanothermobacter</taxon>
    </lineage>
</organism>
<dbReference type="PANTHER" id="PTHR44119:SF1">
    <property type="entry name" value="MAGNESIUM-CHELATASE SUBUNIT CHLH, CHLOROPLASTIC"/>
    <property type="match status" value="1"/>
</dbReference>
<dbReference type="Proteomes" id="UP001065373">
    <property type="component" value="Chromosome"/>
</dbReference>
<accession>A0A9E7RWG7</accession>